<feature type="compositionally biased region" description="Polar residues" evidence="2">
    <location>
        <begin position="32"/>
        <end position="43"/>
    </location>
</feature>
<proteinExistence type="predicted"/>
<dbReference type="Gene3D" id="1.20.5.170">
    <property type="match status" value="1"/>
</dbReference>
<feature type="region of interest" description="Disordered" evidence="2">
    <location>
        <begin position="30"/>
        <end position="54"/>
    </location>
</feature>
<organism evidence="3 4">
    <name type="scientific">Thelohanellus kitauei</name>
    <name type="common">Myxosporean</name>
    <dbReference type="NCBI Taxonomy" id="669202"/>
    <lineage>
        <taxon>Eukaryota</taxon>
        <taxon>Metazoa</taxon>
        <taxon>Cnidaria</taxon>
        <taxon>Myxozoa</taxon>
        <taxon>Myxosporea</taxon>
        <taxon>Bivalvulida</taxon>
        <taxon>Platysporina</taxon>
        <taxon>Myxobolidae</taxon>
        <taxon>Thelohanellus</taxon>
    </lineage>
</organism>
<comment type="caution">
    <text evidence="3">The sequence shown here is derived from an EMBL/GenBank/DDBJ whole genome shotgun (WGS) entry which is preliminary data.</text>
</comment>
<reference evidence="3 4" key="1">
    <citation type="journal article" date="2014" name="Genome Biol. Evol.">
        <title>The genome of the myxosporean Thelohanellus kitauei shows adaptations to nutrient acquisition within its fish host.</title>
        <authorList>
            <person name="Yang Y."/>
            <person name="Xiong J."/>
            <person name="Zhou Z."/>
            <person name="Huo F."/>
            <person name="Miao W."/>
            <person name="Ran C."/>
            <person name="Liu Y."/>
            <person name="Zhang J."/>
            <person name="Feng J."/>
            <person name="Wang M."/>
            <person name="Wang M."/>
            <person name="Wang L."/>
            <person name="Yao B."/>
        </authorList>
    </citation>
    <scope>NUCLEOTIDE SEQUENCE [LARGE SCALE GENOMIC DNA]</scope>
    <source>
        <strain evidence="3">Wuqing</strain>
    </source>
</reference>
<evidence type="ECO:0000256" key="1">
    <source>
        <dbReference type="SAM" id="Coils"/>
    </source>
</evidence>
<evidence type="ECO:0000256" key="2">
    <source>
        <dbReference type="SAM" id="MobiDB-lite"/>
    </source>
</evidence>
<sequence>MIEFDSNDKEEIRELQSKVTELENELMRKNTEIASLQEKNQSSNEEKTNEDPQDINAKLNELKNQLEFYERANHKLMNHLTTTEEQLMRTESDLNDTINNLERSNELKDRQMLIYRSYVLDLFLHQSNIALQRACDFLKQRKENDRDHDKDQGRHRARESRIIRDLQKQLHDQEILYRNNQIADFENLQDLHHKEILEITNVLTSTRQMNSELEEEISHIKQLLNDVTTEVQIKNSILRSCFGVLDKNIAKSGFFEIIIDYDPEILSRYLEKHPKSSKTAMDTFLDILDSKIYNLAFECDK</sequence>
<evidence type="ECO:0000313" key="3">
    <source>
        <dbReference type="EMBL" id="KII71324.1"/>
    </source>
</evidence>
<accession>A0A0C2J0J0</accession>
<name>A0A0C2J0J0_THEKT</name>
<protein>
    <submittedName>
        <fullName evidence="3">Uncharacterized protein</fullName>
    </submittedName>
</protein>
<dbReference type="AlphaFoldDB" id="A0A0C2J0J0"/>
<dbReference type="SUPFAM" id="SSF57997">
    <property type="entry name" value="Tropomyosin"/>
    <property type="match status" value="1"/>
</dbReference>
<dbReference type="EMBL" id="JWZT01001796">
    <property type="protein sequence ID" value="KII71324.1"/>
    <property type="molecule type" value="Genomic_DNA"/>
</dbReference>
<evidence type="ECO:0000313" key="4">
    <source>
        <dbReference type="Proteomes" id="UP000031668"/>
    </source>
</evidence>
<gene>
    <name evidence="3" type="ORF">RF11_08600</name>
</gene>
<keyword evidence="1" id="KW-0175">Coiled coil</keyword>
<keyword evidence="4" id="KW-1185">Reference proteome</keyword>
<dbReference type="Proteomes" id="UP000031668">
    <property type="component" value="Unassembled WGS sequence"/>
</dbReference>
<feature type="coiled-coil region" evidence="1">
    <location>
        <begin position="203"/>
        <end position="230"/>
    </location>
</feature>